<feature type="domain" description="NADPH-dependent FMN reductase-like" evidence="1">
    <location>
        <begin position="1"/>
        <end position="140"/>
    </location>
</feature>
<dbReference type="PANTHER" id="PTHR43741:SF4">
    <property type="entry name" value="FMN-DEPENDENT NADH:QUINONE OXIDOREDUCTASE"/>
    <property type="match status" value="1"/>
</dbReference>
<comment type="caution">
    <text evidence="2">The sequence shown here is derived from an EMBL/GenBank/DDBJ whole genome shotgun (WGS) entry which is preliminary data.</text>
</comment>
<dbReference type="EMBL" id="BOPZ01000023">
    <property type="protein sequence ID" value="GIM29891.1"/>
    <property type="molecule type" value="Genomic_DNA"/>
</dbReference>
<name>A0A919S212_9CLOT</name>
<gene>
    <name evidence="2" type="ORF">CPJCM30710_25570</name>
</gene>
<dbReference type="InterPro" id="IPR050104">
    <property type="entry name" value="FMN-dep_NADH:Q_OxRdtase_AzoR1"/>
</dbReference>
<dbReference type="GO" id="GO:0016491">
    <property type="term" value="F:oxidoreductase activity"/>
    <property type="evidence" value="ECO:0007669"/>
    <property type="project" value="InterPro"/>
</dbReference>
<dbReference type="Gene3D" id="3.40.50.360">
    <property type="match status" value="1"/>
</dbReference>
<dbReference type="InterPro" id="IPR005025">
    <property type="entry name" value="FMN_Rdtase-like_dom"/>
</dbReference>
<evidence type="ECO:0000313" key="3">
    <source>
        <dbReference type="Proteomes" id="UP000679179"/>
    </source>
</evidence>
<reference evidence="2" key="1">
    <citation type="submission" date="2021-03" db="EMBL/GenBank/DDBJ databases">
        <title>Taxonomic study of Clostridium polyendosporum from meadow-gley soil under rice.</title>
        <authorList>
            <person name="Kobayashi H."/>
            <person name="Tanizawa Y."/>
            <person name="Yagura M."/>
        </authorList>
    </citation>
    <scope>NUCLEOTIDE SEQUENCE</scope>
    <source>
        <strain evidence="2">JCM 30710</strain>
    </source>
</reference>
<proteinExistence type="predicted"/>
<protein>
    <recommendedName>
        <fullName evidence="1">NADPH-dependent FMN reductase-like domain-containing protein</fullName>
    </recommendedName>
</protein>
<dbReference type="SUPFAM" id="SSF52218">
    <property type="entry name" value="Flavoproteins"/>
    <property type="match status" value="1"/>
</dbReference>
<dbReference type="InterPro" id="IPR029039">
    <property type="entry name" value="Flavoprotein-like_sf"/>
</dbReference>
<dbReference type="Pfam" id="PF03358">
    <property type="entry name" value="FMN_red"/>
    <property type="match status" value="1"/>
</dbReference>
<dbReference type="AlphaFoldDB" id="A0A919S212"/>
<sequence>MRILIINGSPHKGNTWYLTEKVKDQIESLDNTVKFEEIHLSELNIPFCTGCSVCFRKGHIFCPHNQYIQPIMDKIADCDGVIFAVSCFQGAVPALTKNFTDHLAFLLHRPRYFDKKALIISTTGGVSANSVTQSLANTLPGWGFNKCYQLPIVALSWNDYKPTEKHKKKAYKISKAFYMDLKSKKLHSPKIGVLIPFNLFQAMCEEYAPGAEYATQDGVFWKKYVGMRYAPEIPLPIHKRAIGRIIYQIGKYLSPKMIVTYKK</sequence>
<dbReference type="Proteomes" id="UP000679179">
    <property type="component" value="Unassembled WGS sequence"/>
</dbReference>
<organism evidence="2 3">
    <name type="scientific">Clostridium polyendosporum</name>
    <dbReference type="NCBI Taxonomy" id="69208"/>
    <lineage>
        <taxon>Bacteria</taxon>
        <taxon>Bacillati</taxon>
        <taxon>Bacillota</taxon>
        <taxon>Clostridia</taxon>
        <taxon>Eubacteriales</taxon>
        <taxon>Clostridiaceae</taxon>
        <taxon>Clostridium</taxon>
    </lineage>
</organism>
<evidence type="ECO:0000313" key="2">
    <source>
        <dbReference type="EMBL" id="GIM29891.1"/>
    </source>
</evidence>
<dbReference type="PANTHER" id="PTHR43741">
    <property type="entry name" value="FMN-DEPENDENT NADH-AZOREDUCTASE 1"/>
    <property type="match status" value="1"/>
</dbReference>
<accession>A0A919S212</accession>
<dbReference type="RefSeq" id="WP_212904574.1">
    <property type="nucleotide sequence ID" value="NZ_BOPZ01000023.1"/>
</dbReference>
<evidence type="ECO:0000259" key="1">
    <source>
        <dbReference type="Pfam" id="PF03358"/>
    </source>
</evidence>
<keyword evidence="3" id="KW-1185">Reference proteome</keyword>